<dbReference type="PANTHER" id="PTHR45633">
    <property type="entry name" value="60 KDA HEAT SHOCK PROTEIN, MITOCHONDRIAL"/>
    <property type="match status" value="1"/>
</dbReference>
<geneLocation type="plasmid" evidence="4">
    <name>p362713-FIIK</name>
</geneLocation>
<evidence type="ECO:0000256" key="3">
    <source>
        <dbReference type="SAM" id="MobiDB-lite"/>
    </source>
</evidence>
<feature type="compositionally biased region" description="Gly residues" evidence="3">
    <location>
        <begin position="113"/>
        <end position="125"/>
    </location>
</feature>
<dbReference type="InterPro" id="IPR002423">
    <property type="entry name" value="Cpn60/GroEL/TCP-1"/>
</dbReference>
<keyword evidence="4" id="KW-0614">Plasmid</keyword>
<dbReference type="AlphaFoldDB" id="A0A6H0AAA8"/>
<protein>
    <submittedName>
        <fullName evidence="4">Heat shock protein 60 family chaperone GroEL</fullName>
    </submittedName>
</protein>
<comment type="similarity">
    <text evidence="1">Belongs to the chaperonin (HSP60) family.</text>
</comment>
<feature type="region of interest" description="Disordered" evidence="3">
    <location>
        <begin position="106"/>
        <end position="125"/>
    </location>
</feature>
<dbReference type="Pfam" id="PF00118">
    <property type="entry name" value="Cpn60_TCP1"/>
    <property type="match status" value="1"/>
</dbReference>
<evidence type="ECO:0000256" key="1">
    <source>
        <dbReference type="ARBA" id="ARBA00006607"/>
    </source>
</evidence>
<sequence length="125" mass="12915">MLCTDLPWQGINEDQNLGIAITRRALEAPLRAIVANAGEEPSVIVANVKAGEGSYGYNAANGEFGDMIEFGILDPTKVTRTALQNAASIAGLMITTEAMVAEAPKKDEPAMPAGGGMGGMGGMDF</sequence>
<name>A0A6H0AAA8_KLEPN</name>
<accession>A0A6H0AAA8</accession>
<evidence type="ECO:0000256" key="2">
    <source>
        <dbReference type="ARBA" id="ARBA00023186"/>
    </source>
</evidence>
<dbReference type="GO" id="GO:0042026">
    <property type="term" value="P:protein refolding"/>
    <property type="evidence" value="ECO:0007669"/>
    <property type="project" value="InterPro"/>
</dbReference>
<dbReference type="GO" id="GO:0005524">
    <property type="term" value="F:ATP binding"/>
    <property type="evidence" value="ECO:0007669"/>
    <property type="project" value="InterPro"/>
</dbReference>
<reference evidence="4" key="1">
    <citation type="submission" date="2019-12" db="EMBL/GenBank/DDBJ databases">
        <title>Complete sequence of Tn6502.</title>
        <authorList>
            <person name="Zhou D."/>
        </authorList>
    </citation>
    <scope>NUCLEOTIDE SEQUENCE</scope>
    <source>
        <strain evidence="4">362713</strain>
        <plasmid evidence="4">p362713-FIIK</plasmid>
    </source>
</reference>
<dbReference type="EMBL" id="MN823999">
    <property type="protein sequence ID" value="QIS36601.1"/>
    <property type="molecule type" value="Genomic_DNA"/>
</dbReference>
<dbReference type="Gene3D" id="1.10.560.10">
    <property type="entry name" value="GroEL-like equatorial domain"/>
    <property type="match status" value="1"/>
</dbReference>
<dbReference type="InterPro" id="IPR001844">
    <property type="entry name" value="Cpn60/GroEL"/>
</dbReference>
<proteinExistence type="inferred from homology"/>
<dbReference type="GO" id="GO:0140662">
    <property type="term" value="F:ATP-dependent protein folding chaperone"/>
    <property type="evidence" value="ECO:0007669"/>
    <property type="project" value="InterPro"/>
</dbReference>
<evidence type="ECO:0000313" key="4">
    <source>
        <dbReference type="EMBL" id="QIS36601.1"/>
    </source>
</evidence>
<dbReference type="SUPFAM" id="SSF48592">
    <property type="entry name" value="GroEL equatorial domain-like"/>
    <property type="match status" value="1"/>
</dbReference>
<dbReference type="InterPro" id="IPR027413">
    <property type="entry name" value="GROEL-like_equatorial_sf"/>
</dbReference>
<keyword evidence="2" id="KW-0143">Chaperone</keyword>
<keyword evidence="4" id="KW-0346">Stress response</keyword>
<organism evidence="4">
    <name type="scientific">Klebsiella pneumoniae</name>
    <dbReference type="NCBI Taxonomy" id="573"/>
    <lineage>
        <taxon>Bacteria</taxon>
        <taxon>Pseudomonadati</taxon>
        <taxon>Pseudomonadota</taxon>
        <taxon>Gammaproteobacteria</taxon>
        <taxon>Enterobacterales</taxon>
        <taxon>Enterobacteriaceae</taxon>
        <taxon>Klebsiella/Raoultella group</taxon>
        <taxon>Klebsiella</taxon>
        <taxon>Klebsiella pneumoniae complex</taxon>
    </lineage>
</organism>